<dbReference type="InterPro" id="IPR055398">
    <property type="entry name" value="Rossmann-like_BshC"/>
</dbReference>
<feature type="domain" description="Bacillithiol biosynthesis BshC C-terminal coiled-coil" evidence="4">
    <location>
        <begin position="384"/>
        <end position="542"/>
    </location>
</feature>
<dbReference type="InterPro" id="IPR011199">
    <property type="entry name" value="Bacillithiol_biosynth_BshC"/>
</dbReference>
<proteinExistence type="inferred from homology"/>
<comment type="function">
    <text evidence="2">Involved in bacillithiol (BSH) biosynthesis. May catalyze the last step of the pathway, the addition of cysteine to glucosamine malate (GlcN-Mal) to generate BSH.</text>
</comment>
<feature type="domain" description="Bacillithiol biosynthesis BshC N-terminal Rossmann-like" evidence="3">
    <location>
        <begin position="1"/>
        <end position="382"/>
    </location>
</feature>
<dbReference type="Pfam" id="PF24850">
    <property type="entry name" value="CC_BshC"/>
    <property type="match status" value="1"/>
</dbReference>
<evidence type="ECO:0000313" key="6">
    <source>
        <dbReference type="Proteomes" id="UP000198660"/>
    </source>
</evidence>
<dbReference type="Proteomes" id="UP000198660">
    <property type="component" value="Unassembled WGS sequence"/>
</dbReference>
<dbReference type="NCBIfam" id="TIGR03998">
    <property type="entry name" value="thiol_BshC"/>
    <property type="match status" value="1"/>
</dbReference>
<dbReference type="GO" id="GO:0016874">
    <property type="term" value="F:ligase activity"/>
    <property type="evidence" value="ECO:0007669"/>
    <property type="project" value="UniProtKB-UniRule"/>
</dbReference>
<dbReference type="EMBL" id="FPAA01000003">
    <property type="protein sequence ID" value="SFS49848.1"/>
    <property type="molecule type" value="Genomic_DNA"/>
</dbReference>
<keyword evidence="1 2" id="KW-0436">Ligase</keyword>
<dbReference type="InterPro" id="IPR055399">
    <property type="entry name" value="CC_BshC"/>
</dbReference>
<evidence type="ECO:0000259" key="4">
    <source>
        <dbReference type="Pfam" id="PF24850"/>
    </source>
</evidence>
<gene>
    <name evidence="2" type="primary">bshC</name>
    <name evidence="5" type="ORF">SAMN05444972_10331</name>
</gene>
<dbReference type="AlphaFoldDB" id="A0A1I6QBZ6"/>
<dbReference type="PIRSF" id="PIRSF012535">
    <property type="entry name" value="UCP012535"/>
    <property type="match status" value="1"/>
</dbReference>
<evidence type="ECO:0000256" key="2">
    <source>
        <dbReference type="HAMAP-Rule" id="MF_01867"/>
    </source>
</evidence>
<comment type="similarity">
    <text evidence="2">Belongs to the BshC family.</text>
</comment>
<evidence type="ECO:0000313" key="5">
    <source>
        <dbReference type="EMBL" id="SFS49848.1"/>
    </source>
</evidence>
<dbReference type="Pfam" id="PF10079">
    <property type="entry name" value="Rossmann-like_BshC"/>
    <property type="match status" value="1"/>
</dbReference>
<reference evidence="6" key="1">
    <citation type="submission" date="2016-10" db="EMBL/GenBank/DDBJ databases">
        <authorList>
            <person name="Varghese N."/>
            <person name="Submissions S."/>
        </authorList>
    </citation>
    <scope>NUCLEOTIDE SEQUENCE [LARGE SCALE GENOMIC DNA]</scope>
    <source>
        <strain evidence="6">DSM 45789</strain>
    </source>
</reference>
<protein>
    <recommendedName>
        <fullName evidence="2">Putative cysteine ligase BshC</fullName>
        <ecNumber evidence="2">6.-.-.-</ecNumber>
    </recommendedName>
</protein>
<evidence type="ECO:0000256" key="1">
    <source>
        <dbReference type="ARBA" id="ARBA00022598"/>
    </source>
</evidence>
<name>A0A1I6QBZ6_9BACL</name>
<evidence type="ECO:0000259" key="3">
    <source>
        <dbReference type="Pfam" id="PF10079"/>
    </source>
</evidence>
<dbReference type="EC" id="6.-.-.-" evidence="2"/>
<sequence>MRIEDIYLEPKNPLVRDYLNSFEQVADFYSYNPSDDQLFAQRAKRLDERNQAAPRAELVNVLRQYHSEELLSSQIEKNLDRLMEPDSLCVVGGQQAGLFTGPLYTLYKAITLIQLASREEQRLGRPVLPVFWIAGEDHDLEEVDHIHLPLRKELLKLQLDMGMDKGTRISISDMELDHQLDELLDQLTGMLPDTPHKQGLLQEMRELAHHSSSITHHFARLMHRLFSPYGLILIDSAYPPLRRLEVPFFEWLINEAAPLSEGVFTTAGKIQAKGYPLQVEPEERRVHLFLREQGERKALYLDGDGFRDREGDRYWSRQELLQRLDDRPEDFSNNVVTRPLMQEYLFPTLATVLGAGEIAYWALLKSAFESAGMDMPILFPRLGVTLVGPREEKWLRRYQITPSAAIYQLSEKEQAYLASQYQMDPVQTFAVIRQRIAEVYQPLLGDLSGLRHNMRHLGEVNQERVLREIHWLEQEVKKNLAERSAGDGHRFKELALHFCPSGMLQERVHNVLFYWNQYGEHWIRRLTEIPLLSKESHRVVYL</sequence>
<keyword evidence="6" id="KW-1185">Reference proteome</keyword>
<dbReference type="HAMAP" id="MF_01867">
    <property type="entry name" value="BshC"/>
    <property type="match status" value="1"/>
</dbReference>
<organism evidence="5 6">
    <name type="scientific">Marininema halotolerans</name>
    <dbReference type="NCBI Taxonomy" id="1155944"/>
    <lineage>
        <taxon>Bacteria</taxon>
        <taxon>Bacillati</taxon>
        <taxon>Bacillota</taxon>
        <taxon>Bacilli</taxon>
        <taxon>Bacillales</taxon>
        <taxon>Thermoactinomycetaceae</taxon>
        <taxon>Marininema</taxon>
    </lineage>
</organism>
<dbReference type="RefSeq" id="WP_176391884.1">
    <property type="nucleotide sequence ID" value="NZ_FPAA01000003.1"/>
</dbReference>
<accession>A0A1I6QBZ6</accession>